<dbReference type="Gene3D" id="3.40.50.150">
    <property type="entry name" value="Vaccinia Virus protein VP39"/>
    <property type="match status" value="1"/>
</dbReference>
<dbReference type="PANTHER" id="PTHR33841">
    <property type="entry name" value="DNA METHYLTRANSFERASE YEEA-RELATED"/>
    <property type="match status" value="1"/>
</dbReference>
<sequence>MGRAARVVGGQRAPGRVVGDGCGCGFAGGRLAAGREPPGQWQWAFGDNGAHGRCDDVIDAAALRNDLIKQVKAIEVDLAKQVKDGESILKPLRQEFEKASKADPATPRWSAWLDARLGSGAAEGELSADRVERVRAADSVAGRLRAEYDEARKLGRTAATWNAWLDERVTQVAVAWVLGTVFVRFCEDNRLIAEPYLTGPDAERRDLAEARYAQYVEEDPDPTYRGWLERAFEELGAGQAGKLLFDKRRNPLYQIPLSHDAARSLVEFWRERGEGGEGEDADRLVHDFTDPLDENDPTKGWDTRFLGDLYQWLSESARETYALLQTPEFVEEFILDRTMDPVVRELGGKFGELKMIDPTCGSGHFVLGAFRRMVRLFAEREPGRDVHERVRDALNAVHGVDINPFAVAIARFRLLMAGMAAGNVRTFAEANMYDWPIHLAVGDALIQDRQLELELIGETSGKRVVDFSYATEDVQEYPHILERGRYDVVVGNPPYIQVTDSCLNSLYRELYASCAGTYALSVPFAERFFQLGKSGTPDGRGYGMVGQITSNSFMKREFGTKLIEEYFAHKIELTEVIDSSGAYIPGHGTPTVILIGRRRSGATRTGSIRTVRSIQSEPSTPQKGEDGLVWNAIVEQIDRPGSMSQWVSVDDLARDRYFGKQPWILADGGLEMTEQLNSASNQRLHQVVDGIGRTTKSGADDIFFLPDISTAKRKNLGNAVRSLITGACVRDFEITDVVTLCNPYSDITNETAVPDTSPLVSRHLWPARSILRKRKLFGKTITAHGRPWYAHLENYPKKLVDPTGITFPFVATHNHFVLDRKARLFGSTAPVIKLPRESSEDDFLNLLGLLNSSTACFWLKQVSHNKGRPGAEQAGADEPWEHRFEFTGTKLGDFPLPASYPTELAIEIDSFAQRLTAISPAALIAPDRPTVTADALRTAKTEWTRARRTLVALQEELDWSIYATYSLTKDELVAPRLEMPDIDPAERAFAIVLARRAARGEVSTSWFSHHNHRLTPITELPDHWSDAYKAVVQKRIETIETSRAIGMVERPEYKRRWATEGWDVLQERALKSWLLDRMEKRELWFSDGQPTILTRDQLTTALSLDEDFVSVAELYAPRTELATVVADLLAEEHVPFLPALRYKPSGLKKREDWEYVWNLQRKEDAAPDEPAKRKIRDTIPVPPKYTSADFLKPSYWRARGKLDVPKERFISYATGAISGTPKLFGWAGWDHREQAQALATYFTNHEGLSSEEMTPLLAGLLELQPWLDQWHDEFDPLYGSSPAAFFAGYRATQQGEHGLTDDDLRAWRPAPATRGRRSAKS</sequence>
<comment type="catalytic activity">
    <reaction evidence="5">
        <text>a 2'-deoxyadenosine in DNA + S-adenosyl-L-methionine = an N(6)-methyl-2'-deoxyadenosine in DNA + S-adenosyl-L-homocysteine + H(+)</text>
        <dbReference type="Rhea" id="RHEA:15197"/>
        <dbReference type="Rhea" id="RHEA-COMP:12418"/>
        <dbReference type="Rhea" id="RHEA-COMP:12419"/>
        <dbReference type="ChEBI" id="CHEBI:15378"/>
        <dbReference type="ChEBI" id="CHEBI:57856"/>
        <dbReference type="ChEBI" id="CHEBI:59789"/>
        <dbReference type="ChEBI" id="CHEBI:90615"/>
        <dbReference type="ChEBI" id="CHEBI:90616"/>
        <dbReference type="EC" id="2.1.1.72"/>
    </reaction>
</comment>
<dbReference type="Proteomes" id="UP000721954">
    <property type="component" value="Unassembled WGS sequence"/>
</dbReference>
<protein>
    <recommendedName>
        <fullName evidence="1">site-specific DNA-methyltransferase (adenine-specific)</fullName>
        <ecNumber evidence="1">2.1.1.72</ecNumber>
    </recommendedName>
</protein>
<keyword evidence="3" id="KW-0808">Transferase</keyword>
<evidence type="ECO:0000256" key="6">
    <source>
        <dbReference type="SAM" id="MobiDB-lite"/>
    </source>
</evidence>
<keyword evidence="2" id="KW-0489">Methyltransferase</keyword>
<proteinExistence type="predicted"/>
<dbReference type="EMBL" id="JAFFZM010000033">
    <property type="protein sequence ID" value="MBO8203060.1"/>
    <property type="molecule type" value="Genomic_DNA"/>
</dbReference>
<evidence type="ECO:0000313" key="9">
    <source>
        <dbReference type="EMBL" id="MBO8203060.1"/>
    </source>
</evidence>
<keyword evidence="4" id="KW-0949">S-adenosyl-L-methionine</keyword>
<reference evidence="9 10" key="1">
    <citation type="submission" date="2021-02" db="EMBL/GenBank/DDBJ databases">
        <title>Streptomyces spirodelae sp. nov., isolated from duckweed.</title>
        <authorList>
            <person name="Saimee Y."/>
            <person name="Duangmal K."/>
        </authorList>
    </citation>
    <scope>NUCLEOTIDE SEQUENCE [LARGE SCALE GENOMIC DNA]</scope>
    <source>
        <strain evidence="9 10">DSM 42105</strain>
    </source>
</reference>
<evidence type="ECO:0000259" key="7">
    <source>
        <dbReference type="Pfam" id="PF07669"/>
    </source>
</evidence>
<comment type="caution">
    <text evidence="9">The sequence shown here is derived from an EMBL/GenBank/DDBJ whole genome shotgun (WGS) entry which is preliminary data.</text>
</comment>
<evidence type="ECO:0000256" key="3">
    <source>
        <dbReference type="ARBA" id="ARBA00022679"/>
    </source>
</evidence>
<dbReference type="InterPro" id="IPR011639">
    <property type="entry name" value="MethylTrfase_TaqI-like_dom"/>
</dbReference>
<name>A0ABS3Y5X3_9ACTN</name>
<dbReference type="PRINTS" id="PR00507">
    <property type="entry name" value="N12N6MTFRASE"/>
</dbReference>
<evidence type="ECO:0000256" key="5">
    <source>
        <dbReference type="ARBA" id="ARBA00047942"/>
    </source>
</evidence>
<dbReference type="PANTHER" id="PTHR33841:SF1">
    <property type="entry name" value="DNA METHYLTRANSFERASE A"/>
    <property type="match status" value="1"/>
</dbReference>
<gene>
    <name evidence="9" type="primary">pglX</name>
    <name evidence="9" type="ORF">JW613_32995</name>
</gene>
<keyword evidence="10" id="KW-1185">Reference proteome</keyword>
<evidence type="ECO:0000256" key="4">
    <source>
        <dbReference type="ARBA" id="ARBA00022691"/>
    </source>
</evidence>
<dbReference type="SUPFAM" id="SSF53335">
    <property type="entry name" value="S-adenosyl-L-methionine-dependent methyltransferases"/>
    <property type="match status" value="1"/>
</dbReference>
<accession>A0ABS3Y5X3</accession>
<dbReference type="NCBIfam" id="NF033451">
    <property type="entry name" value="BREX_2_MTaseX"/>
    <property type="match status" value="1"/>
</dbReference>
<feature type="domain" description="Type II methyltransferase M.TaqI-like" evidence="7">
    <location>
        <begin position="395"/>
        <end position="579"/>
    </location>
</feature>
<evidence type="ECO:0000259" key="8">
    <source>
        <dbReference type="Pfam" id="PF22654"/>
    </source>
</evidence>
<evidence type="ECO:0000313" key="10">
    <source>
        <dbReference type="Proteomes" id="UP000721954"/>
    </source>
</evidence>
<dbReference type="PROSITE" id="PS00092">
    <property type="entry name" value="N6_MTASE"/>
    <property type="match status" value="1"/>
</dbReference>
<dbReference type="Pfam" id="PF22654">
    <property type="entry name" value="DUF7008"/>
    <property type="match status" value="1"/>
</dbReference>
<dbReference type="InterPro" id="IPR002052">
    <property type="entry name" value="DNA_methylase_N6_adenine_CS"/>
</dbReference>
<dbReference type="Pfam" id="PF07669">
    <property type="entry name" value="Eco57I"/>
    <property type="match status" value="1"/>
</dbReference>
<dbReference type="InterPro" id="IPR029063">
    <property type="entry name" value="SAM-dependent_MTases_sf"/>
</dbReference>
<feature type="region of interest" description="Disordered" evidence="6">
    <location>
        <begin position="1296"/>
        <end position="1321"/>
    </location>
</feature>
<evidence type="ECO:0000256" key="2">
    <source>
        <dbReference type="ARBA" id="ARBA00022603"/>
    </source>
</evidence>
<dbReference type="EC" id="2.1.1.72" evidence="1"/>
<organism evidence="9 10">
    <name type="scientific">Streptomyces smyrnaeus</name>
    <dbReference type="NCBI Taxonomy" id="1387713"/>
    <lineage>
        <taxon>Bacteria</taxon>
        <taxon>Bacillati</taxon>
        <taxon>Actinomycetota</taxon>
        <taxon>Actinomycetes</taxon>
        <taxon>Kitasatosporales</taxon>
        <taxon>Streptomycetaceae</taxon>
        <taxon>Streptomyces</taxon>
    </lineage>
</organism>
<feature type="domain" description="DUF7008" evidence="8">
    <location>
        <begin position="951"/>
        <end position="1317"/>
    </location>
</feature>
<dbReference type="InterPro" id="IPR050953">
    <property type="entry name" value="N4_N6_ade-DNA_methylase"/>
</dbReference>
<evidence type="ECO:0000256" key="1">
    <source>
        <dbReference type="ARBA" id="ARBA00011900"/>
    </source>
</evidence>
<dbReference type="InterPro" id="IPR054277">
    <property type="entry name" value="DUF7008"/>
</dbReference>